<dbReference type="PROSITE" id="PS50893">
    <property type="entry name" value="ABC_TRANSPORTER_2"/>
    <property type="match status" value="1"/>
</dbReference>
<dbReference type="InterPro" id="IPR017871">
    <property type="entry name" value="ABC_transporter-like_CS"/>
</dbReference>
<keyword evidence="1" id="KW-0813">Transport</keyword>
<evidence type="ECO:0000313" key="6">
    <source>
        <dbReference type="Proteomes" id="UP000250918"/>
    </source>
</evidence>
<evidence type="ECO:0000256" key="1">
    <source>
        <dbReference type="ARBA" id="ARBA00022448"/>
    </source>
</evidence>
<comment type="caution">
    <text evidence="5">The sequence shown here is derived from an EMBL/GenBank/DDBJ whole genome shotgun (WGS) entry which is preliminary data.</text>
</comment>
<organism evidence="5 6">
    <name type="scientific">candidate division GN15 bacterium</name>
    <dbReference type="NCBI Taxonomy" id="2072418"/>
    <lineage>
        <taxon>Bacteria</taxon>
        <taxon>candidate division GN15</taxon>
    </lineage>
</organism>
<dbReference type="InterPro" id="IPR003439">
    <property type="entry name" value="ABC_transporter-like_ATP-bd"/>
</dbReference>
<dbReference type="GO" id="GO:0016887">
    <property type="term" value="F:ATP hydrolysis activity"/>
    <property type="evidence" value="ECO:0007669"/>
    <property type="project" value="InterPro"/>
</dbReference>
<dbReference type="GO" id="GO:0022857">
    <property type="term" value="F:transmembrane transporter activity"/>
    <property type="evidence" value="ECO:0007669"/>
    <property type="project" value="TreeGrafter"/>
</dbReference>
<dbReference type="SMART" id="SM00382">
    <property type="entry name" value="AAA"/>
    <property type="match status" value="1"/>
</dbReference>
<dbReference type="PANTHER" id="PTHR24220:SF86">
    <property type="entry name" value="ABC TRANSPORTER ABCH.1"/>
    <property type="match status" value="1"/>
</dbReference>
<gene>
    <name evidence="5" type="ORF">C3F09_04875</name>
</gene>
<evidence type="ECO:0000259" key="4">
    <source>
        <dbReference type="PROSITE" id="PS50893"/>
    </source>
</evidence>
<dbReference type="PANTHER" id="PTHR24220">
    <property type="entry name" value="IMPORT ATP-BINDING PROTEIN"/>
    <property type="match status" value="1"/>
</dbReference>
<evidence type="ECO:0000256" key="3">
    <source>
        <dbReference type="ARBA" id="ARBA00022840"/>
    </source>
</evidence>
<dbReference type="InterPro" id="IPR015854">
    <property type="entry name" value="ABC_transpr_LolD-like"/>
</dbReference>
<dbReference type="InterPro" id="IPR027417">
    <property type="entry name" value="P-loop_NTPase"/>
</dbReference>
<dbReference type="GO" id="GO:0098796">
    <property type="term" value="C:membrane protein complex"/>
    <property type="evidence" value="ECO:0007669"/>
    <property type="project" value="UniProtKB-ARBA"/>
</dbReference>
<evidence type="ECO:0000256" key="2">
    <source>
        <dbReference type="ARBA" id="ARBA00022741"/>
    </source>
</evidence>
<dbReference type="GO" id="GO:0005524">
    <property type="term" value="F:ATP binding"/>
    <property type="evidence" value="ECO:0007669"/>
    <property type="project" value="UniProtKB-KW"/>
</dbReference>
<dbReference type="CDD" id="cd03255">
    <property type="entry name" value="ABC_MJ0796_LolCDE_FtsE"/>
    <property type="match status" value="1"/>
</dbReference>
<dbReference type="InterPro" id="IPR017911">
    <property type="entry name" value="MacB-like_ATP-bd"/>
</dbReference>
<dbReference type="EMBL" id="PQAP01000048">
    <property type="protein sequence ID" value="PWB73800.1"/>
    <property type="molecule type" value="Genomic_DNA"/>
</dbReference>
<dbReference type="Pfam" id="PF00005">
    <property type="entry name" value="ABC_tran"/>
    <property type="match status" value="1"/>
</dbReference>
<keyword evidence="2" id="KW-0547">Nucleotide-binding</keyword>
<keyword evidence="3 5" id="KW-0067">ATP-binding</keyword>
<dbReference type="Proteomes" id="UP000250918">
    <property type="component" value="Unassembled WGS sequence"/>
</dbReference>
<dbReference type="PROSITE" id="PS00211">
    <property type="entry name" value="ABC_TRANSPORTER_1"/>
    <property type="match status" value="1"/>
</dbReference>
<dbReference type="SUPFAM" id="SSF52540">
    <property type="entry name" value="P-loop containing nucleoside triphosphate hydrolases"/>
    <property type="match status" value="1"/>
</dbReference>
<accession>A0A855X3S3</accession>
<reference evidence="5 6" key="1">
    <citation type="journal article" date="2018" name="ISME J.">
        <title>A methanotrophic archaeon couples anaerobic oxidation of methane to Fe(III) reduction.</title>
        <authorList>
            <person name="Cai C."/>
            <person name="Leu A.O."/>
            <person name="Xie G.J."/>
            <person name="Guo J."/>
            <person name="Feng Y."/>
            <person name="Zhao J.X."/>
            <person name="Tyson G.W."/>
            <person name="Yuan Z."/>
            <person name="Hu S."/>
        </authorList>
    </citation>
    <scope>NUCLEOTIDE SEQUENCE [LARGE SCALE GENOMIC DNA]</scope>
    <source>
        <strain evidence="5">FeB_12</strain>
    </source>
</reference>
<dbReference type="AlphaFoldDB" id="A0A855X3S3"/>
<protein>
    <submittedName>
        <fullName evidence="5">Macrolide ABC transporter ATP-binding protein</fullName>
    </submittedName>
</protein>
<dbReference type="FunFam" id="3.40.50.300:FF:000032">
    <property type="entry name" value="Export ABC transporter ATP-binding protein"/>
    <property type="match status" value="1"/>
</dbReference>
<dbReference type="Gene3D" id="3.40.50.300">
    <property type="entry name" value="P-loop containing nucleotide triphosphate hydrolases"/>
    <property type="match status" value="1"/>
</dbReference>
<evidence type="ECO:0000313" key="5">
    <source>
        <dbReference type="EMBL" id="PWB73800.1"/>
    </source>
</evidence>
<dbReference type="InterPro" id="IPR003593">
    <property type="entry name" value="AAA+_ATPase"/>
</dbReference>
<name>A0A855X3S3_9BACT</name>
<proteinExistence type="predicted"/>
<feature type="domain" description="ABC transporter" evidence="4">
    <location>
        <begin position="8"/>
        <end position="237"/>
    </location>
</feature>
<dbReference type="GO" id="GO:0005886">
    <property type="term" value="C:plasma membrane"/>
    <property type="evidence" value="ECO:0007669"/>
    <property type="project" value="TreeGrafter"/>
</dbReference>
<sequence length="237" mass="25890">MPGNPAMIRTNKVCRHYIRGPQIIKAVDEVSLAIEEQEFVAVVGSSGSGKSTLLNLLAGLDSPTAGSIEFRGTTLNNLSRRGLSQYRAKSVGIMFQSFNLIYHRTALENVELALYFNGGSRGERRTQATSILERLGLADRMGHRPADLSGGEQQRVALARALVKKPALLFADEPTGNLDQDNATQIMALLSDLNRQGLTIVIVTHDLEIAGEYAHRMVRMHYGRLVDHQSEGHGGEA</sequence>